<proteinExistence type="predicted"/>
<reference evidence="2" key="2">
    <citation type="journal article" date="2021" name="Sci. Data">
        <title>Chromosome-scale genome sequencing, assembly and annotation of six genomes from subfamily Leishmaniinae.</title>
        <authorList>
            <person name="Almutairi H."/>
            <person name="Urbaniak M.D."/>
            <person name="Bates M.D."/>
            <person name="Jariyapan N."/>
            <person name="Kwakye-Nuako G."/>
            <person name="Thomaz Soccol V."/>
            <person name="Al-Salem W.S."/>
            <person name="Dillon R.J."/>
            <person name="Bates P.A."/>
            <person name="Gatherer D."/>
        </authorList>
    </citation>
    <scope>NUCLEOTIDE SEQUENCE [LARGE SCALE GENOMIC DNA]</scope>
</reference>
<keyword evidence="2" id="KW-1185">Reference proteome</keyword>
<name>A0A836H009_9TRYP</name>
<reference evidence="2" key="1">
    <citation type="journal article" date="2021" name="Microbiol. Resour. Announc.">
        <title>LGAAP: Leishmaniinae Genome Assembly and Annotation Pipeline.</title>
        <authorList>
            <person name="Almutairi H."/>
            <person name="Urbaniak M.D."/>
            <person name="Bates M.D."/>
            <person name="Jariyapan N."/>
            <person name="Kwakye-Nuako G."/>
            <person name="Thomaz-Soccol V."/>
            <person name="Al-Salem W.S."/>
            <person name="Dillon R.J."/>
            <person name="Bates P.A."/>
            <person name="Gatherer D."/>
        </authorList>
    </citation>
    <scope>NUCLEOTIDE SEQUENCE [LARGE SCALE GENOMIC DNA]</scope>
</reference>
<evidence type="ECO:0000313" key="1">
    <source>
        <dbReference type="EMBL" id="KAG5467890.1"/>
    </source>
</evidence>
<evidence type="ECO:0000313" key="2">
    <source>
        <dbReference type="Proteomes" id="UP000674143"/>
    </source>
</evidence>
<dbReference type="KEGG" id="loi:92356976"/>
<organism evidence="1 2">
    <name type="scientific">Leishmania orientalis</name>
    <dbReference type="NCBI Taxonomy" id="2249476"/>
    <lineage>
        <taxon>Eukaryota</taxon>
        <taxon>Discoba</taxon>
        <taxon>Euglenozoa</taxon>
        <taxon>Kinetoplastea</taxon>
        <taxon>Metakinetoplastina</taxon>
        <taxon>Trypanosomatida</taxon>
        <taxon>Trypanosomatidae</taxon>
        <taxon>Leishmaniinae</taxon>
        <taxon>Leishmania</taxon>
    </lineage>
</organism>
<sequence length="389" mass="41437">MRFQIQACFDTEANGLTLSAEASECSAVLIADDCAVELRVAPVKNGAAGASGALPTMHTLTALPWDSSRMRLCVNGISYGTGPLVLRDGDRLTLHPRHTTGAKTLYTYTVNAVPTPENGDANEMRDDVPLAACAIASEENDRLRVIISNVEQYAKWNIFYCERFTNLATARPPLLNGAHSSVQFRKCVCGSYVTTEVGASGAAPHTACAPDATQTPAVLDTNADVSRRLPSAHARTLVTLLPSLPQLLELGSSVPQPQAEVDVYLPAVCCCCPFASASSDPGLRLCTKKPSCASAAKPSEFASEDIDSQKVRKASPPSCADARGTSWTAYARARRGDWVATRRVGHAKEAVDEPNTHAFVGGAPVGRPTCQLLNRISFLDSALMGIRYE</sequence>
<dbReference type="EMBL" id="JAFHLR010000034">
    <property type="protein sequence ID" value="KAG5467890.1"/>
    <property type="molecule type" value="Genomic_DNA"/>
</dbReference>
<accession>A0A836H009</accession>
<dbReference type="RefSeq" id="XP_067059692.1">
    <property type="nucleotide sequence ID" value="XM_067203042.1"/>
</dbReference>
<gene>
    <name evidence="1" type="ORF">LSCM4_00976</name>
</gene>
<protein>
    <submittedName>
        <fullName evidence="1">Uncharacterized protein</fullName>
    </submittedName>
</protein>
<dbReference type="Proteomes" id="UP000674143">
    <property type="component" value="Unassembled WGS sequence"/>
</dbReference>
<dbReference type="GeneID" id="92356976"/>
<dbReference type="AlphaFoldDB" id="A0A836H009"/>
<comment type="caution">
    <text evidence="1">The sequence shown here is derived from an EMBL/GenBank/DDBJ whole genome shotgun (WGS) entry which is preliminary data.</text>
</comment>